<accession>A0A561WNU4</accession>
<feature type="transmembrane region" description="Helical" evidence="2">
    <location>
        <begin position="6"/>
        <end position="23"/>
    </location>
</feature>
<keyword evidence="2" id="KW-0472">Membrane</keyword>
<dbReference type="OrthoDB" id="4793422at2"/>
<evidence type="ECO:0000256" key="2">
    <source>
        <dbReference type="SAM" id="Phobius"/>
    </source>
</evidence>
<evidence type="ECO:0000313" key="4">
    <source>
        <dbReference type="Proteomes" id="UP000320239"/>
    </source>
</evidence>
<protein>
    <submittedName>
        <fullName evidence="3">Uncharacterized protein DUF2550</fullName>
    </submittedName>
</protein>
<sequence>MRVLEIIGICLVALLALLFAIFFRRRLLMLGGGTIRLQVRTNTMVPGRGWSPGLGQFVGDELRFHKMFSLAFRPKRVLDRRVLTIAERRLPTGPERLTMPGHWVVLRCAMGGTEVEIAMAETTVTGFLSWLEAGPPRDPGSVPGRSIFGGPHPLES</sequence>
<organism evidence="3 4">
    <name type="scientific">Actinoplanes teichomyceticus</name>
    <dbReference type="NCBI Taxonomy" id="1867"/>
    <lineage>
        <taxon>Bacteria</taxon>
        <taxon>Bacillati</taxon>
        <taxon>Actinomycetota</taxon>
        <taxon>Actinomycetes</taxon>
        <taxon>Micromonosporales</taxon>
        <taxon>Micromonosporaceae</taxon>
        <taxon>Actinoplanes</taxon>
    </lineage>
</organism>
<proteinExistence type="predicted"/>
<dbReference type="EMBL" id="VIWY01000001">
    <property type="protein sequence ID" value="TWG25541.1"/>
    <property type="molecule type" value="Genomic_DNA"/>
</dbReference>
<dbReference type="InterPro" id="IPR019675">
    <property type="entry name" value="DUF2550"/>
</dbReference>
<keyword evidence="4" id="KW-1185">Reference proteome</keyword>
<keyword evidence="2" id="KW-0812">Transmembrane</keyword>
<keyword evidence="2" id="KW-1133">Transmembrane helix</keyword>
<name>A0A561WNU4_ACTTI</name>
<comment type="caution">
    <text evidence="3">The sequence shown here is derived from an EMBL/GenBank/DDBJ whole genome shotgun (WGS) entry which is preliminary data.</text>
</comment>
<evidence type="ECO:0000313" key="3">
    <source>
        <dbReference type="EMBL" id="TWG25541.1"/>
    </source>
</evidence>
<dbReference type="Proteomes" id="UP000320239">
    <property type="component" value="Unassembled WGS sequence"/>
</dbReference>
<feature type="region of interest" description="Disordered" evidence="1">
    <location>
        <begin position="135"/>
        <end position="156"/>
    </location>
</feature>
<dbReference type="RefSeq" id="WP_122981056.1">
    <property type="nucleotide sequence ID" value="NZ_BOMX01000012.1"/>
</dbReference>
<dbReference type="AlphaFoldDB" id="A0A561WNU4"/>
<gene>
    <name evidence="3" type="ORF">FHX34_101510</name>
</gene>
<dbReference type="Pfam" id="PF10739">
    <property type="entry name" value="DUF2550"/>
    <property type="match status" value="1"/>
</dbReference>
<evidence type="ECO:0000256" key="1">
    <source>
        <dbReference type="SAM" id="MobiDB-lite"/>
    </source>
</evidence>
<reference evidence="3 4" key="1">
    <citation type="submission" date="2019-06" db="EMBL/GenBank/DDBJ databases">
        <title>Sequencing the genomes of 1000 actinobacteria strains.</title>
        <authorList>
            <person name="Klenk H.-P."/>
        </authorList>
    </citation>
    <scope>NUCLEOTIDE SEQUENCE [LARGE SCALE GENOMIC DNA]</scope>
    <source>
        <strain evidence="3 4">DSM 43866</strain>
    </source>
</reference>